<dbReference type="GO" id="GO:0046983">
    <property type="term" value="F:protein dimerization activity"/>
    <property type="evidence" value="ECO:0007669"/>
    <property type="project" value="InterPro"/>
</dbReference>
<dbReference type="Proteomes" id="UP000008068">
    <property type="component" value="Unassembled WGS sequence"/>
</dbReference>
<feature type="domain" description="HAT C-terminal dimerisation" evidence="2">
    <location>
        <begin position="535"/>
        <end position="610"/>
    </location>
</feature>
<dbReference type="Pfam" id="PF05699">
    <property type="entry name" value="Dimer_Tnp_hAT"/>
    <property type="match status" value="1"/>
</dbReference>
<proteinExistence type="predicted"/>
<protein>
    <recommendedName>
        <fullName evidence="2">HAT C-terminal dimerisation domain-containing protein</fullName>
    </recommendedName>
</protein>
<accession>G0ND96</accession>
<feature type="compositionally biased region" description="Basic and acidic residues" evidence="1">
    <location>
        <begin position="62"/>
        <end position="78"/>
    </location>
</feature>
<organism evidence="4">
    <name type="scientific">Caenorhabditis brenneri</name>
    <name type="common">Nematode worm</name>
    <dbReference type="NCBI Taxonomy" id="135651"/>
    <lineage>
        <taxon>Eukaryota</taxon>
        <taxon>Metazoa</taxon>
        <taxon>Ecdysozoa</taxon>
        <taxon>Nematoda</taxon>
        <taxon>Chromadorea</taxon>
        <taxon>Rhabditida</taxon>
        <taxon>Rhabditina</taxon>
        <taxon>Rhabditomorpha</taxon>
        <taxon>Rhabditoidea</taxon>
        <taxon>Rhabditidae</taxon>
        <taxon>Peloderinae</taxon>
        <taxon>Caenorhabditis</taxon>
    </lineage>
</organism>
<dbReference type="HOGENOM" id="CLU_029485_0_0_1"/>
<dbReference type="InParanoid" id="G0ND96"/>
<evidence type="ECO:0000313" key="4">
    <source>
        <dbReference type="Proteomes" id="UP000008068"/>
    </source>
</evidence>
<dbReference type="InterPro" id="IPR012337">
    <property type="entry name" value="RNaseH-like_sf"/>
</dbReference>
<keyword evidence="4" id="KW-1185">Reference proteome</keyword>
<dbReference type="PANTHER" id="PTHR37432">
    <property type="entry name" value="PROTEIN CBG21304"/>
    <property type="match status" value="1"/>
</dbReference>
<dbReference type="Gene3D" id="1.10.10.1070">
    <property type="entry name" value="Zinc finger, BED domain-containing"/>
    <property type="match status" value="1"/>
</dbReference>
<evidence type="ECO:0000259" key="2">
    <source>
        <dbReference type="Pfam" id="PF05699"/>
    </source>
</evidence>
<dbReference type="SUPFAM" id="SSF53098">
    <property type="entry name" value="Ribonuclease H-like"/>
    <property type="match status" value="1"/>
</dbReference>
<dbReference type="STRING" id="135651.G0ND96"/>
<sequence>MSKKKSDRCEKVEGIARIKTGKVVCLFCKTLLTKGDGGQFNRHLEICKRRPEKRTMNSKSSHRNDDEDKKAGGEPPEKMKKIDFFNTKKLKQKELDTIVNAIAKYCVNSGRSYSHCSSKEFKNLVIDCFNAISTGYGKAAKSQLPSRQTVQRRSEAISKRLIEKAHSFLLPYIKKGRAHLLADHGKHIVHYLSIYASVIDDNFVLQIVPLAFVPALDGKSGVETAKLITTTLQKFGWSQDDIKMCSVTADGALGSLSSYFSSYVRCVSHSLNLLGSNGVEPAQFQRKNLTDEEMKMLNRAQSILQAAETLSNSIRNNAEICSSLPRLPALPGETRWLSGLRCLKDIQELEEDLEKVDQKLNVSGSKAFLKVVREDRKIGRAIMHVYGELLSHSVVFQSQTAVTGHLVLPFYKLLEKKWELLINGDFSDVDKDLIDIQYLPPLAKSGLLAHVKYYGELGNKSPHSFAATLLCPIQKDMELFTQPEIAATKQYVCDLLPKTKKPTTSLPVRNSNPVSILSRLVAQKSSATPSIGNDELDRYLKEKYDENSDESVEEYWRRKKLDYPDLYEAAARVFSIVPSESVCETCFSVAGFLLDKRRSRLLYTRTEDIVIGSQLAKKFPNWLDDDSDGLS</sequence>
<dbReference type="EMBL" id="GL379866">
    <property type="protein sequence ID" value="EGT58212.1"/>
    <property type="molecule type" value="Genomic_DNA"/>
</dbReference>
<feature type="region of interest" description="Disordered" evidence="1">
    <location>
        <begin position="51"/>
        <end position="78"/>
    </location>
</feature>
<dbReference type="PANTHER" id="PTHR37432:SF1">
    <property type="entry name" value="HAT C-TERMINAL DIMERISATION DOMAIN-CONTAINING PROTEIN-RELATED"/>
    <property type="match status" value="1"/>
</dbReference>
<dbReference type="InterPro" id="IPR008906">
    <property type="entry name" value="HATC_C_dom"/>
</dbReference>
<name>G0ND96_CAEBE</name>
<gene>
    <name evidence="3" type="ORF">CAEBREN_07113</name>
</gene>
<evidence type="ECO:0000256" key="1">
    <source>
        <dbReference type="SAM" id="MobiDB-lite"/>
    </source>
</evidence>
<dbReference type="OrthoDB" id="5859706at2759"/>
<dbReference type="eggNOG" id="KOG1121">
    <property type="taxonomic scope" value="Eukaryota"/>
</dbReference>
<dbReference type="AlphaFoldDB" id="G0ND96"/>
<dbReference type="OMA" id="TANCIIE"/>
<evidence type="ECO:0000313" key="3">
    <source>
        <dbReference type="EMBL" id="EGT58212.1"/>
    </source>
</evidence>
<reference evidence="4" key="1">
    <citation type="submission" date="2011-07" db="EMBL/GenBank/DDBJ databases">
        <authorList>
            <consortium name="Caenorhabditis brenneri Sequencing and Analysis Consortium"/>
            <person name="Wilson R.K."/>
        </authorList>
    </citation>
    <scope>NUCLEOTIDE SEQUENCE [LARGE SCALE GENOMIC DNA]</scope>
    <source>
        <strain evidence="4">PB2801</strain>
    </source>
</reference>